<evidence type="ECO:0000313" key="12">
    <source>
        <dbReference type="EMBL" id="GAT63458.1"/>
    </source>
</evidence>
<comment type="caution">
    <text evidence="12">The sequence shown here is derived from an EMBL/GenBank/DDBJ whole genome shotgun (WGS) entry which is preliminary data.</text>
</comment>
<dbReference type="Pfam" id="PF13715">
    <property type="entry name" value="CarbopepD_reg_2"/>
    <property type="match status" value="1"/>
</dbReference>
<dbReference type="SUPFAM" id="SSF56935">
    <property type="entry name" value="Porins"/>
    <property type="match status" value="1"/>
</dbReference>
<evidence type="ECO:0000256" key="3">
    <source>
        <dbReference type="ARBA" id="ARBA00022452"/>
    </source>
</evidence>
<dbReference type="Pfam" id="PF07715">
    <property type="entry name" value="Plug"/>
    <property type="match status" value="1"/>
</dbReference>
<feature type="domain" description="TonB-dependent receptor plug" evidence="11">
    <location>
        <begin position="136"/>
        <end position="243"/>
    </location>
</feature>
<keyword evidence="4 8" id="KW-0812">Transmembrane</keyword>
<dbReference type="Pfam" id="PF00593">
    <property type="entry name" value="TonB_dep_Rec_b-barrel"/>
    <property type="match status" value="1"/>
</dbReference>
<evidence type="ECO:0000313" key="13">
    <source>
        <dbReference type="Proteomes" id="UP000076586"/>
    </source>
</evidence>
<evidence type="ECO:0000256" key="1">
    <source>
        <dbReference type="ARBA" id="ARBA00004571"/>
    </source>
</evidence>
<dbReference type="PROSITE" id="PS00018">
    <property type="entry name" value="EF_HAND_1"/>
    <property type="match status" value="1"/>
</dbReference>
<evidence type="ECO:0000256" key="9">
    <source>
        <dbReference type="RuleBase" id="RU003357"/>
    </source>
</evidence>
<accession>A0A171AAP1</accession>
<keyword evidence="5 9" id="KW-0798">TonB box</keyword>
<dbReference type="InterPro" id="IPR018247">
    <property type="entry name" value="EF_Hand_1_Ca_BS"/>
</dbReference>
<dbReference type="NCBIfam" id="TIGR04057">
    <property type="entry name" value="SusC_RagA_signa"/>
    <property type="match status" value="1"/>
</dbReference>
<sequence length="1101" mass="119317">MKKNCEISSIGFFLKFRTKSILKRIWILMMLSVSICTYAQNKHVIKGVVTDSKQEPLIGAAVIVKGNTSQGTVTDVNGQFTLSVSEQNQTLIVSYIGMMQQEVAINSKSQNLKIVLLEDKKQLDEVVVVGYGTAKKSDISGSVASVSKDVMMKKSPTNILQGLQGEAAGVMVTSQDGAPDANAAIRIRGVGTITGNANPLYVVDGVQVGTNANFVNPSDIESIEVLKDASATAIYGAAGANGVIMVTTKHGSVGATRITFSADYGIQTLGSKLKVGDADQYAFDVRAARANDGANLANQIFSTNYDGKRKTIDWQKEMTRVSLKQQYNLSASGGSEKTQSNFSLGYLNNDGIVINTNMNRLTARANVITKVGKFLEIGGDINYVHTESHGSNAGFGNNGNLSSLRDMAYMCPTLDYVTPSGTYVSPNVRNANGTYGTSIQSSVGSYDGGPSDNMVAVQMENNGLTKTNQTLVSAYANVKLLKGLTFKSIASYNLWTSDYQNFSGNKQRYMPDGVTKVDLANYDARYQLSISGSQSNNLAIENYMTYNWKNSLHNLTLMAGNTLSKSFGDWTSVSATDFPAASIRDISLTSDITTKNASGAYNAETRGISYYGRAMYSFRDRYILTGTVRRDGSSNFGSSNRWGTFPSAAAAWRISEESFMKNFPTITNLKLRLGWGQTGNPGNIGDKATPALTSNTIAYYYYQQNGVAGLGSKAQTANGYAIPLVDPNLKWETNEQTNIGLDLGFLKNSLNITVDYFIRTSKDLLLDMNIRPSAGYSSVYTNYGEIQNRGLEFSANYKKQLNKDWSIGATLTGSTLKNKIVNIGADILNDNEGTTNDGSNVGAVAAASGVHWDGHSICRNGYAVGSYYGYQVEGIFQSKAEVDAANAAAKAKGHSQYQNANTGAGDFKYKDLNGDGFIDSNDMTILGNGFPKVNFGLTLNASYKNFDVSIYSYGVLGQKINSYSAMTLSSLYPGDNGTMPNILKSSSAQMWTPQNHSTTLPKMTILDYNYNMRASSAWIKNGDFLKINTLQIGYNFSKNLLRPLSIESARINFSIQNLFCISSYNKYGDPECGQGSVLYTGLDTGRYPNPRTYSVGLNVQF</sequence>
<dbReference type="InterPro" id="IPR037066">
    <property type="entry name" value="Plug_dom_sf"/>
</dbReference>
<keyword evidence="6 8" id="KW-0472">Membrane</keyword>
<keyword evidence="3 8" id="KW-1134">Transmembrane beta strand</keyword>
<name>A0A171AAP1_9BACT</name>
<dbReference type="InterPro" id="IPR023996">
    <property type="entry name" value="TonB-dep_OMP_SusC/RagA"/>
</dbReference>
<keyword evidence="13" id="KW-1185">Reference proteome</keyword>
<evidence type="ECO:0000256" key="2">
    <source>
        <dbReference type="ARBA" id="ARBA00022448"/>
    </source>
</evidence>
<dbReference type="InterPro" id="IPR000531">
    <property type="entry name" value="Beta-barrel_TonB"/>
</dbReference>
<gene>
    <name evidence="12" type="ORF">PJIAN_3787</name>
</gene>
<comment type="subcellular location">
    <subcellularLocation>
        <location evidence="1 8">Cell outer membrane</location>
        <topology evidence="1 8">Multi-pass membrane protein</topology>
    </subcellularLocation>
</comment>
<organism evidence="12 13">
    <name type="scientific">Paludibacter jiangxiensis</name>
    <dbReference type="NCBI Taxonomy" id="681398"/>
    <lineage>
        <taxon>Bacteria</taxon>
        <taxon>Pseudomonadati</taxon>
        <taxon>Bacteroidota</taxon>
        <taxon>Bacteroidia</taxon>
        <taxon>Bacteroidales</taxon>
        <taxon>Paludibacteraceae</taxon>
        <taxon>Paludibacter</taxon>
    </lineage>
</organism>
<dbReference type="InterPro" id="IPR039426">
    <property type="entry name" value="TonB-dep_rcpt-like"/>
</dbReference>
<proteinExistence type="inferred from homology"/>
<dbReference type="Gene3D" id="2.170.130.10">
    <property type="entry name" value="TonB-dependent receptor, plug domain"/>
    <property type="match status" value="1"/>
</dbReference>
<reference evidence="13" key="1">
    <citation type="submission" date="2016-04" db="EMBL/GenBank/DDBJ databases">
        <title>Draft genome sequence of Paludibacter jiangxiensis strain NM7.</title>
        <authorList>
            <person name="Qiu Y."/>
            <person name="Matsuura N."/>
            <person name="Ohashi A."/>
            <person name="Tourlousse M.D."/>
            <person name="Sekiguchi Y."/>
        </authorList>
    </citation>
    <scope>NUCLEOTIDE SEQUENCE [LARGE SCALE GENOMIC DNA]</scope>
    <source>
        <strain evidence="13">NM7</strain>
    </source>
</reference>
<comment type="similarity">
    <text evidence="8 9">Belongs to the TonB-dependent receptor family.</text>
</comment>
<evidence type="ECO:0000256" key="4">
    <source>
        <dbReference type="ARBA" id="ARBA00022692"/>
    </source>
</evidence>
<dbReference type="Proteomes" id="UP000076586">
    <property type="component" value="Unassembled WGS sequence"/>
</dbReference>
<dbReference type="AlphaFoldDB" id="A0A171AAP1"/>
<dbReference type="Gene3D" id="2.40.170.20">
    <property type="entry name" value="TonB-dependent receptor, beta-barrel domain"/>
    <property type="match status" value="1"/>
</dbReference>
<dbReference type="Gene3D" id="2.60.40.1120">
    <property type="entry name" value="Carboxypeptidase-like, regulatory domain"/>
    <property type="match status" value="1"/>
</dbReference>
<dbReference type="InterPro" id="IPR012910">
    <property type="entry name" value="Plug_dom"/>
</dbReference>
<protein>
    <submittedName>
        <fullName evidence="12">TonB-linked outer membrane protein, SusC/RagA family</fullName>
    </submittedName>
</protein>
<evidence type="ECO:0000259" key="11">
    <source>
        <dbReference type="Pfam" id="PF07715"/>
    </source>
</evidence>
<dbReference type="PROSITE" id="PS52016">
    <property type="entry name" value="TONB_DEPENDENT_REC_3"/>
    <property type="match status" value="1"/>
</dbReference>
<keyword evidence="2 8" id="KW-0813">Transport</keyword>
<dbReference type="EMBL" id="BDCR01000003">
    <property type="protein sequence ID" value="GAT63458.1"/>
    <property type="molecule type" value="Genomic_DNA"/>
</dbReference>
<evidence type="ECO:0000256" key="8">
    <source>
        <dbReference type="PROSITE-ProRule" id="PRU01360"/>
    </source>
</evidence>
<dbReference type="InterPro" id="IPR008969">
    <property type="entry name" value="CarboxyPept-like_regulatory"/>
</dbReference>
<dbReference type="InterPro" id="IPR036942">
    <property type="entry name" value="Beta-barrel_TonB_sf"/>
</dbReference>
<dbReference type="FunFam" id="2.60.40.1120:FF:000003">
    <property type="entry name" value="Outer membrane protein Omp121"/>
    <property type="match status" value="1"/>
</dbReference>
<feature type="domain" description="TonB-dependent receptor-like beta-barrel" evidence="10">
    <location>
        <begin position="427"/>
        <end position="875"/>
    </location>
</feature>
<evidence type="ECO:0000256" key="5">
    <source>
        <dbReference type="ARBA" id="ARBA00023077"/>
    </source>
</evidence>
<reference evidence="13" key="2">
    <citation type="journal article" date="2017" name="Genome Announc.">
        <title>Draft genome sequence of Paludibacter jiangxiensis NM7(T), a propionate-producing fermentative bacterium.</title>
        <authorList>
            <person name="Qiu Y.-L."/>
            <person name="Tourlousse D.M."/>
            <person name="Matsuura N."/>
            <person name="Ohashi A."/>
            <person name="Sekiguchi Y."/>
        </authorList>
    </citation>
    <scope>NUCLEOTIDE SEQUENCE [LARGE SCALE GENOMIC DNA]</scope>
    <source>
        <strain evidence="13">NM7</strain>
    </source>
</reference>
<dbReference type="NCBIfam" id="TIGR04056">
    <property type="entry name" value="OMP_RagA_SusC"/>
    <property type="match status" value="1"/>
</dbReference>
<dbReference type="STRING" id="681398.PJIAN_3787"/>
<keyword evidence="7 8" id="KW-0998">Cell outer membrane</keyword>
<dbReference type="GO" id="GO:0009279">
    <property type="term" value="C:cell outer membrane"/>
    <property type="evidence" value="ECO:0007669"/>
    <property type="project" value="UniProtKB-SubCell"/>
</dbReference>
<evidence type="ECO:0000256" key="6">
    <source>
        <dbReference type="ARBA" id="ARBA00023136"/>
    </source>
</evidence>
<dbReference type="SUPFAM" id="SSF49464">
    <property type="entry name" value="Carboxypeptidase regulatory domain-like"/>
    <property type="match status" value="1"/>
</dbReference>
<evidence type="ECO:0000259" key="10">
    <source>
        <dbReference type="Pfam" id="PF00593"/>
    </source>
</evidence>
<evidence type="ECO:0000256" key="7">
    <source>
        <dbReference type="ARBA" id="ARBA00023237"/>
    </source>
</evidence>
<dbReference type="InterPro" id="IPR023997">
    <property type="entry name" value="TonB-dep_OMP_SusC/RagA_CS"/>
</dbReference>